<evidence type="ECO:0000313" key="2">
    <source>
        <dbReference type="Proteomes" id="UP001223072"/>
    </source>
</evidence>
<dbReference type="Proteomes" id="UP001223072">
    <property type="component" value="Unassembled WGS sequence"/>
</dbReference>
<name>A0ABU0RU68_9ACTN</name>
<sequence>MGAAGDDVVSGFHDVEQDVAGVQVGHQVRLVRLADGPDGVADRSARLAGAVVQFVVEAQQSQHCVSFDEPFRPAGTGRCGHR</sequence>
<keyword evidence="2" id="KW-1185">Reference proteome</keyword>
<organism evidence="1 2">
    <name type="scientific">Streptomyces turgidiscabies</name>
    <dbReference type="NCBI Taxonomy" id="85558"/>
    <lineage>
        <taxon>Bacteria</taxon>
        <taxon>Bacillati</taxon>
        <taxon>Actinomycetota</taxon>
        <taxon>Actinomycetes</taxon>
        <taxon>Kitasatosporales</taxon>
        <taxon>Streptomycetaceae</taxon>
        <taxon>Streptomyces</taxon>
    </lineage>
</organism>
<protein>
    <submittedName>
        <fullName evidence="1">Uncharacterized protein</fullName>
    </submittedName>
</protein>
<gene>
    <name evidence="1" type="ORF">QFZ49_005235</name>
</gene>
<comment type="caution">
    <text evidence="1">The sequence shown here is derived from an EMBL/GenBank/DDBJ whole genome shotgun (WGS) entry which is preliminary data.</text>
</comment>
<evidence type="ECO:0000313" key="1">
    <source>
        <dbReference type="EMBL" id="MDQ0935263.1"/>
    </source>
</evidence>
<dbReference type="EMBL" id="JAUSZS010000007">
    <property type="protein sequence ID" value="MDQ0935263.1"/>
    <property type="molecule type" value="Genomic_DNA"/>
</dbReference>
<proteinExistence type="predicted"/>
<accession>A0ABU0RU68</accession>
<reference evidence="1 2" key="1">
    <citation type="submission" date="2023-07" db="EMBL/GenBank/DDBJ databases">
        <title>Comparative genomics of wheat-associated soil bacteria to identify genetic determinants of phenazine resistance.</title>
        <authorList>
            <person name="Mouncey N."/>
        </authorList>
    </citation>
    <scope>NUCLEOTIDE SEQUENCE [LARGE SCALE GENOMIC DNA]</scope>
    <source>
        <strain evidence="1 2">W2I16</strain>
    </source>
</reference>